<reference evidence="1" key="1">
    <citation type="submission" date="2018-02" db="EMBL/GenBank/DDBJ databases">
        <title>Rhizophora mucronata_Transcriptome.</title>
        <authorList>
            <person name="Meera S.P."/>
            <person name="Sreeshan A."/>
            <person name="Augustine A."/>
        </authorList>
    </citation>
    <scope>NUCLEOTIDE SEQUENCE</scope>
    <source>
        <tissue evidence="1">Leaf</tissue>
    </source>
</reference>
<accession>A0A2P2LQ28</accession>
<organism evidence="1">
    <name type="scientific">Rhizophora mucronata</name>
    <name type="common">Asiatic mangrove</name>
    <dbReference type="NCBI Taxonomy" id="61149"/>
    <lineage>
        <taxon>Eukaryota</taxon>
        <taxon>Viridiplantae</taxon>
        <taxon>Streptophyta</taxon>
        <taxon>Embryophyta</taxon>
        <taxon>Tracheophyta</taxon>
        <taxon>Spermatophyta</taxon>
        <taxon>Magnoliopsida</taxon>
        <taxon>eudicotyledons</taxon>
        <taxon>Gunneridae</taxon>
        <taxon>Pentapetalae</taxon>
        <taxon>rosids</taxon>
        <taxon>fabids</taxon>
        <taxon>Malpighiales</taxon>
        <taxon>Rhizophoraceae</taxon>
        <taxon>Rhizophora</taxon>
    </lineage>
</organism>
<dbReference type="EMBL" id="GGEC01039601">
    <property type="protein sequence ID" value="MBX20085.1"/>
    <property type="molecule type" value="Transcribed_RNA"/>
</dbReference>
<sequence>MESSKQMYNFMNEVVHFLLPSYGQL</sequence>
<name>A0A2P2LQ28_RHIMU</name>
<evidence type="ECO:0000313" key="1">
    <source>
        <dbReference type="EMBL" id="MBX20085.1"/>
    </source>
</evidence>
<dbReference type="AlphaFoldDB" id="A0A2P2LQ28"/>
<proteinExistence type="predicted"/>
<protein>
    <submittedName>
        <fullName evidence="1">Uncharacterized protein</fullName>
    </submittedName>
</protein>